<reference evidence="2 3" key="1">
    <citation type="submission" date="2021-03" db="EMBL/GenBank/DDBJ databases">
        <title>Genomic Encyclopedia of Type Strains, Phase IV (KMG-IV): sequencing the most valuable type-strain genomes for metagenomic binning, comparative biology and taxonomic classification.</title>
        <authorList>
            <person name="Goeker M."/>
        </authorList>
    </citation>
    <scope>NUCLEOTIDE SEQUENCE [LARGE SCALE GENOMIC DNA]</scope>
    <source>
        <strain evidence="2 3">DSM 23491</strain>
    </source>
</reference>
<accession>A0ABS4GZS5</accession>
<proteinExistence type="predicted"/>
<feature type="region of interest" description="Disordered" evidence="1">
    <location>
        <begin position="1"/>
        <end position="62"/>
    </location>
</feature>
<dbReference type="Proteomes" id="UP001519273">
    <property type="component" value="Unassembled WGS sequence"/>
</dbReference>
<feature type="compositionally biased region" description="Basic residues" evidence="1">
    <location>
        <begin position="1"/>
        <end position="12"/>
    </location>
</feature>
<comment type="caution">
    <text evidence="2">The sequence shown here is derived from an EMBL/GenBank/DDBJ whole genome shotgun (WGS) entry which is preliminary data.</text>
</comment>
<dbReference type="RefSeq" id="WP_245251827.1">
    <property type="nucleotide sequence ID" value="NZ_CBCRVE010000001.1"/>
</dbReference>
<evidence type="ECO:0000256" key="1">
    <source>
        <dbReference type="SAM" id="MobiDB-lite"/>
    </source>
</evidence>
<evidence type="ECO:0000313" key="2">
    <source>
        <dbReference type="EMBL" id="MBP1935380.1"/>
    </source>
</evidence>
<evidence type="ECO:0000313" key="3">
    <source>
        <dbReference type="Proteomes" id="UP001519273"/>
    </source>
</evidence>
<evidence type="ECO:0008006" key="4">
    <source>
        <dbReference type="Google" id="ProtNLM"/>
    </source>
</evidence>
<organism evidence="2 3">
    <name type="scientific">Paenibacillus sediminis</name>
    <dbReference type="NCBI Taxonomy" id="664909"/>
    <lineage>
        <taxon>Bacteria</taxon>
        <taxon>Bacillati</taxon>
        <taxon>Bacillota</taxon>
        <taxon>Bacilli</taxon>
        <taxon>Bacillales</taxon>
        <taxon>Paenibacillaceae</taxon>
        <taxon>Paenibacillus</taxon>
    </lineage>
</organism>
<dbReference type="InterPro" id="IPR025435">
    <property type="entry name" value="YfhD-like"/>
</dbReference>
<dbReference type="Pfam" id="PF14151">
    <property type="entry name" value="YfhD"/>
    <property type="match status" value="1"/>
</dbReference>
<protein>
    <recommendedName>
        <fullName evidence="4">YfhD family protein</fullName>
    </recommendedName>
</protein>
<gene>
    <name evidence="2" type="ORF">J2Z20_000241</name>
</gene>
<dbReference type="EMBL" id="JAGGKP010000001">
    <property type="protein sequence ID" value="MBP1935380.1"/>
    <property type="molecule type" value="Genomic_DNA"/>
</dbReference>
<feature type="compositionally biased region" description="Basic and acidic residues" evidence="1">
    <location>
        <begin position="35"/>
        <end position="62"/>
    </location>
</feature>
<sequence>MGTSNRKSRKHAEHAGKNKDVEFAMENANQEDLEALERSRQADQRQEKRQQPIISIEHDDCR</sequence>
<name>A0ABS4GZS5_9BACL</name>
<feature type="compositionally biased region" description="Basic and acidic residues" evidence="1">
    <location>
        <begin position="13"/>
        <end position="22"/>
    </location>
</feature>
<keyword evidence="3" id="KW-1185">Reference proteome</keyword>